<dbReference type="InterPro" id="IPR025886">
    <property type="entry name" value="PP2-like"/>
</dbReference>
<gene>
    <name evidence="2" type="ORF">G4B88_020440</name>
</gene>
<organism evidence="2 3">
    <name type="scientific">Cannabis sativa</name>
    <name type="common">Hemp</name>
    <name type="synonym">Marijuana</name>
    <dbReference type="NCBI Taxonomy" id="3483"/>
    <lineage>
        <taxon>Eukaryota</taxon>
        <taxon>Viridiplantae</taxon>
        <taxon>Streptophyta</taxon>
        <taxon>Embryophyta</taxon>
        <taxon>Tracheophyta</taxon>
        <taxon>Spermatophyta</taxon>
        <taxon>Magnoliopsida</taxon>
        <taxon>eudicotyledons</taxon>
        <taxon>Gunneridae</taxon>
        <taxon>Pentapetalae</taxon>
        <taxon>rosids</taxon>
        <taxon>fabids</taxon>
        <taxon>Rosales</taxon>
        <taxon>Cannabaceae</taxon>
        <taxon>Cannabis</taxon>
    </lineage>
</organism>
<feature type="domain" description="F-box" evidence="1">
    <location>
        <begin position="1"/>
        <end position="46"/>
    </location>
</feature>
<comment type="caution">
    <text evidence="2">The sequence shown here is derived from an EMBL/GenBank/DDBJ whole genome shotgun (WGS) entry which is preliminary data.</text>
</comment>
<dbReference type="InterPro" id="IPR001810">
    <property type="entry name" value="F-box_dom"/>
</dbReference>
<protein>
    <recommendedName>
        <fullName evidence="1">F-box domain-containing protein</fullName>
    </recommendedName>
</protein>
<keyword evidence="3" id="KW-1185">Reference proteome</keyword>
<dbReference type="PANTHER" id="PTHR32278">
    <property type="entry name" value="F-BOX DOMAIN-CONTAINING PROTEIN"/>
    <property type="match status" value="1"/>
</dbReference>
<dbReference type="Proteomes" id="UP000583929">
    <property type="component" value="Unassembled WGS sequence"/>
</dbReference>
<reference evidence="2 3" key="1">
    <citation type="journal article" date="2020" name="bioRxiv">
        <title>Sequence and annotation of 42 cannabis genomes reveals extensive copy number variation in cannabinoid synthesis and pathogen resistance genes.</title>
        <authorList>
            <person name="Mckernan K.J."/>
            <person name="Helbert Y."/>
            <person name="Kane L.T."/>
            <person name="Ebling H."/>
            <person name="Zhang L."/>
            <person name="Liu B."/>
            <person name="Eaton Z."/>
            <person name="Mclaughlin S."/>
            <person name="Kingan S."/>
            <person name="Baybayan P."/>
            <person name="Concepcion G."/>
            <person name="Jordan M."/>
            <person name="Riva A."/>
            <person name="Barbazuk W."/>
            <person name="Harkins T."/>
        </authorList>
    </citation>
    <scope>NUCLEOTIDE SEQUENCE [LARGE SCALE GENOMIC DNA]</scope>
    <source>
        <strain evidence="3">cv. Jamaican Lion 4</strain>
        <tissue evidence="2">Leaf</tissue>
    </source>
</reference>
<dbReference type="CDD" id="cd22162">
    <property type="entry name" value="F-box_AtSKIP3-like"/>
    <property type="match status" value="1"/>
</dbReference>
<sequence length="280" mass="31939">MNLDRLPEDCFAHILSLTSPQDACRSSLASSCVRAMADSDSLWDHFLPSDLKEILSRLVFPIVYSSNKQLFFKLCSPCLIDGGKKIFWIEKSTNKKCIMLSARELSITWASHPLYWTWKPIPESRFAEVAELITMWWLEICGTVNTKMLSPNTLYTAYMVVRFADRAYGLDFLPSEVSVEVGDFKAVGKVNLSPQEGRRKHYFQRVHFLKEMGALRSSLLKDEESIVFGEGDNGWIKIELGSFFNDCNGEELKISLREVKGQHLRGGLIVEGIEIRPKHH</sequence>
<dbReference type="SUPFAM" id="SSF81383">
    <property type="entry name" value="F-box domain"/>
    <property type="match status" value="1"/>
</dbReference>
<dbReference type="InterPro" id="IPR036047">
    <property type="entry name" value="F-box-like_dom_sf"/>
</dbReference>
<dbReference type="Gene3D" id="1.20.1280.50">
    <property type="match status" value="1"/>
</dbReference>
<dbReference type="PANTHER" id="PTHR32278:SF11">
    <property type="entry name" value="F-BOX DOMAIN-CONTAINING PROTEIN"/>
    <property type="match status" value="1"/>
</dbReference>
<dbReference type="Pfam" id="PF14299">
    <property type="entry name" value="PP2"/>
    <property type="match status" value="1"/>
</dbReference>
<dbReference type="Pfam" id="PF12937">
    <property type="entry name" value="F-box-like"/>
    <property type="match status" value="1"/>
</dbReference>
<dbReference type="EMBL" id="JAATIQ010000222">
    <property type="protein sequence ID" value="KAF4369308.1"/>
    <property type="molecule type" value="Genomic_DNA"/>
</dbReference>
<accession>A0A7J6FFA3</accession>
<evidence type="ECO:0000259" key="1">
    <source>
        <dbReference type="PROSITE" id="PS50181"/>
    </source>
</evidence>
<evidence type="ECO:0000313" key="2">
    <source>
        <dbReference type="EMBL" id="KAF4369308.1"/>
    </source>
</evidence>
<dbReference type="AlphaFoldDB" id="A0A7J6FFA3"/>
<dbReference type="PROSITE" id="PS50181">
    <property type="entry name" value="FBOX"/>
    <property type="match status" value="1"/>
</dbReference>
<evidence type="ECO:0000313" key="3">
    <source>
        <dbReference type="Proteomes" id="UP000583929"/>
    </source>
</evidence>
<proteinExistence type="predicted"/>
<name>A0A7J6FFA3_CANSA</name>